<gene>
    <name evidence="1" type="ORF">E6O75_ATG05120</name>
</gene>
<dbReference type="STRING" id="86259.A0A4Z1PFN7"/>
<proteinExistence type="predicted"/>
<sequence length="180" mass="20148">MVIDTAEEPRTVWNCGRPDCQSPGTPCLISPRNFAEIKHLSTVLRSRSPPWCQSSPRALVYLKDSLQKAVDVLRKLDVKLKTLEARYAGSFTGAVGIMLAEPFIADTTDDISPVRHQRATITSQHGDNIILARQSTDEEFYEGPMGITLPIEHKNIFAPLRKLKTRVEYCKVRGDLQPST</sequence>
<evidence type="ECO:0000313" key="2">
    <source>
        <dbReference type="Proteomes" id="UP000298493"/>
    </source>
</evidence>
<comment type="caution">
    <text evidence="1">The sequence shown here is derived from an EMBL/GenBank/DDBJ whole genome shotgun (WGS) entry which is preliminary data.</text>
</comment>
<reference evidence="1 2" key="1">
    <citation type="submission" date="2019-04" db="EMBL/GenBank/DDBJ databases">
        <title>High contiguity whole genome sequence and gene annotation resource for two Venturia nashicola isolates.</title>
        <authorList>
            <person name="Prokchorchik M."/>
            <person name="Won K."/>
            <person name="Lee Y."/>
            <person name="Choi E.D."/>
            <person name="Segonzac C."/>
            <person name="Sohn K.H."/>
        </authorList>
    </citation>
    <scope>NUCLEOTIDE SEQUENCE [LARGE SCALE GENOMIC DNA]</scope>
    <source>
        <strain evidence="1 2">PRI2</strain>
    </source>
</reference>
<organism evidence="1 2">
    <name type="scientific">Venturia nashicola</name>
    <dbReference type="NCBI Taxonomy" id="86259"/>
    <lineage>
        <taxon>Eukaryota</taxon>
        <taxon>Fungi</taxon>
        <taxon>Dikarya</taxon>
        <taxon>Ascomycota</taxon>
        <taxon>Pezizomycotina</taxon>
        <taxon>Dothideomycetes</taxon>
        <taxon>Pleosporomycetidae</taxon>
        <taxon>Venturiales</taxon>
        <taxon>Venturiaceae</taxon>
        <taxon>Venturia</taxon>
    </lineage>
</organism>
<evidence type="ECO:0000313" key="1">
    <source>
        <dbReference type="EMBL" id="TID21725.1"/>
    </source>
</evidence>
<keyword evidence="2" id="KW-1185">Reference proteome</keyword>
<dbReference type="EMBL" id="SNSC02000009">
    <property type="protein sequence ID" value="TID21725.1"/>
    <property type="molecule type" value="Genomic_DNA"/>
</dbReference>
<protein>
    <submittedName>
        <fullName evidence="1">Uncharacterized protein</fullName>
    </submittedName>
</protein>
<accession>A0A4Z1PFN7</accession>
<name>A0A4Z1PFN7_9PEZI</name>
<dbReference type="AlphaFoldDB" id="A0A4Z1PFN7"/>
<dbReference type="Proteomes" id="UP000298493">
    <property type="component" value="Unassembled WGS sequence"/>
</dbReference>